<keyword evidence="4" id="KW-1133">Transmembrane helix</keyword>
<dbReference type="PROSITE" id="PS50043">
    <property type="entry name" value="HTH_LUXR_2"/>
    <property type="match status" value="1"/>
</dbReference>
<keyword evidence="4" id="KW-0472">Membrane</keyword>
<evidence type="ECO:0000313" key="8">
    <source>
        <dbReference type="Proteomes" id="UP000505355"/>
    </source>
</evidence>
<dbReference type="PRINTS" id="PR00038">
    <property type="entry name" value="HTHLUXR"/>
</dbReference>
<dbReference type="InterPro" id="IPR016032">
    <property type="entry name" value="Sig_transdc_resp-reg_C-effctor"/>
</dbReference>
<dbReference type="InterPro" id="IPR036388">
    <property type="entry name" value="WH-like_DNA-bd_sf"/>
</dbReference>
<dbReference type="SUPFAM" id="SSF46894">
    <property type="entry name" value="C-terminal effector domain of the bipartite response regulators"/>
    <property type="match status" value="1"/>
</dbReference>
<dbReference type="SMART" id="SM00421">
    <property type="entry name" value="HTH_LUXR"/>
    <property type="match status" value="1"/>
</dbReference>
<sequence length="309" mass="34641">MKRYLTIICISLLMPVLSYGQQARLVGKVSLDGVWARKVYISRLPRFDDMFTASRALIVSEGDIDTAGNFSVSFPADATDALYRLHFIRQGDPVSTLLIGSNDVNHVFFIARQAYQIHFTKKAGKPINQSDISGSKANAELNALLKLAANDTTGNNAFITVAAKSTSQLVGLLAISHTTRQTDRQRKDLQDILSRYDTHNAYGAAIFKDYRKENHWALYLIAEGLLIAGSLLYGLRFYKRQALLKVWRELSQREKDIAGLILSGKPNKEVAMALNIELSTVKTHVNNIYAKLKVSGRKDLDRYKDMLKK</sequence>
<dbReference type="EMBL" id="CP054139">
    <property type="protein sequence ID" value="QKJ30737.1"/>
    <property type="molecule type" value="Genomic_DNA"/>
</dbReference>
<feature type="chain" id="PRO_5028820670" evidence="5">
    <location>
        <begin position="21"/>
        <end position="309"/>
    </location>
</feature>
<dbReference type="Gene3D" id="1.10.10.10">
    <property type="entry name" value="Winged helix-like DNA-binding domain superfamily/Winged helix DNA-binding domain"/>
    <property type="match status" value="1"/>
</dbReference>
<keyword evidence="4" id="KW-0812">Transmembrane</keyword>
<dbReference type="Pfam" id="PF00196">
    <property type="entry name" value="GerE"/>
    <property type="match status" value="1"/>
</dbReference>
<dbReference type="AlphaFoldDB" id="A0A7D4TXW7"/>
<dbReference type="PANTHER" id="PTHR44688:SF16">
    <property type="entry name" value="DNA-BINDING TRANSCRIPTIONAL ACTIVATOR DEVR_DOSR"/>
    <property type="match status" value="1"/>
</dbReference>
<dbReference type="CDD" id="cd06170">
    <property type="entry name" value="LuxR_C_like"/>
    <property type="match status" value="1"/>
</dbReference>
<keyword evidence="5" id="KW-0732">Signal</keyword>
<evidence type="ECO:0000256" key="3">
    <source>
        <dbReference type="ARBA" id="ARBA00023163"/>
    </source>
</evidence>
<dbReference type="InterPro" id="IPR000792">
    <property type="entry name" value="Tscrpt_reg_LuxR_C"/>
</dbReference>
<evidence type="ECO:0000256" key="2">
    <source>
        <dbReference type="ARBA" id="ARBA00023125"/>
    </source>
</evidence>
<dbReference type="Proteomes" id="UP000505355">
    <property type="component" value="Chromosome"/>
</dbReference>
<keyword evidence="2" id="KW-0238">DNA-binding</keyword>
<dbReference type="GO" id="GO:0006355">
    <property type="term" value="P:regulation of DNA-templated transcription"/>
    <property type="evidence" value="ECO:0007669"/>
    <property type="project" value="InterPro"/>
</dbReference>
<proteinExistence type="predicted"/>
<dbReference type="KEGG" id="mmab:HQ865_13570"/>
<keyword evidence="1" id="KW-0805">Transcription regulation</keyword>
<dbReference type="GO" id="GO:0003677">
    <property type="term" value="F:DNA binding"/>
    <property type="evidence" value="ECO:0007669"/>
    <property type="project" value="UniProtKB-KW"/>
</dbReference>
<feature type="signal peptide" evidence="5">
    <location>
        <begin position="1"/>
        <end position="20"/>
    </location>
</feature>
<dbReference type="RefSeq" id="WP_173415409.1">
    <property type="nucleotide sequence ID" value="NZ_CP054139.1"/>
</dbReference>
<keyword evidence="3" id="KW-0804">Transcription</keyword>
<protein>
    <submittedName>
        <fullName evidence="7">Helix-turn-helix transcriptional regulator</fullName>
    </submittedName>
</protein>
<dbReference type="PROSITE" id="PS00622">
    <property type="entry name" value="HTH_LUXR_1"/>
    <property type="match status" value="1"/>
</dbReference>
<evidence type="ECO:0000313" key="7">
    <source>
        <dbReference type="EMBL" id="QKJ30737.1"/>
    </source>
</evidence>
<organism evidence="7 8">
    <name type="scientific">Mucilaginibacter mali</name>
    <dbReference type="NCBI Taxonomy" id="2740462"/>
    <lineage>
        <taxon>Bacteria</taxon>
        <taxon>Pseudomonadati</taxon>
        <taxon>Bacteroidota</taxon>
        <taxon>Sphingobacteriia</taxon>
        <taxon>Sphingobacteriales</taxon>
        <taxon>Sphingobacteriaceae</taxon>
        <taxon>Mucilaginibacter</taxon>
    </lineage>
</organism>
<evidence type="ECO:0000259" key="6">
    <source>
        <dbReference type="PROSITE" id="PS50043"/>
    </source>
</evidence>
<feature type="transmembrane region" description="Helical" evidence="4">
    <location>
        <begin position="216"/>
        <end position="235"/>
    </location>
</feature>
<dbReference type="PANTHER" id="PTHR44688">
    <property type="entry name" value="DNA-BINDING TRANSCRIPTIONAL ACTIVATOR DEVR_DOSR"/>
    <property type="match status" value="1"/>
</dbReference>
<evidence type="ECO:0000256" key="4">
    <source>
        <dbReference type="SAM" id="Phobius"/>
    </source>
</evidence>
<name>A0A7D4TXW7_9SPHI</name>
<reference evidence="7 8" key="1">
    <citation type="submission" date="2020-05" db="EMBL/GenBank/DDBJ databases">
        <title>Mucilaginibacter mali sp. nov.</title>
        <authorList>
            <person name="Kim H.S."/>
            <person name="Lee K.C."/>
            <person name="Suh M.K."/>
            <person name="Kim J.-S."/>
            <person name="Han K.-I."/>
            <person name="Eom M.K."/>
            <person name="Shin Y.K."/>
            <person name="Lee J.-S."/>
        </authorList>
    </citation>
    <scope>NUCLEOTIDE SEQUENCE [LARGE SCALE GENOMIC DNA]</scope>
    <source>
        <strain evidence="7 8">G2-14</strain>
    </source>
</reference>
<accession>A0A7D4TXW7</accession>
<evidence type="ECO:0000256" key="1">
    <source>
        <dbReference type="ARBA" id="ARBA00023015"/>
    </source>
</evidence>
<feature type="domain" description="HTH luxR-type" evidence="6">
    <location>
        <begin position="243"/>
        <end position="308"/>
    </location>
</feature>
<gene>
    <name evidence="7" type="ORF">HQ865_13570</name>
</gene>
<evidence type="ECO:0000256" key="5">
    <source>
        <dbReference type="SAM" id="SignalP"/>
    </source>
</evidence>
<keyword evidence="8" id="KW-1185">Reference proteome</keyword>